<gene>
    <name evidence="1" type="ORF">J4Q44_G00316330</name>
</gene>
<dbReference type="Proteomes" id="UP001356427">
    <property type="component" value="Unassembled WGS sequence"/>
</dbReference>
<proteinExistence type="predicted"/>
<dbReference type="AlphaFoldDB" id="A0AAN8QIR2"/>
<comment type="caution">
    <text evidence="1">The sequence shown here is derived from an EMBL/GenBank/DDBJ whole genome shotgun (WGS) entry which is preliminary data.</text>
</comment>
<protein>
    <submittedName>
        <fullName evidence="1">Uncharacterized protein</fullName>
    </submittedName>
</protein>
<evidence type="ECO:0000313" key="1">
    <source>
        <dbReference type="EMBL" id="KAK6298578.1"/>
    </source>
</evidence>
<evidence type="ECO:0000313" key="2">
    <source>
        <dbReference type="Proteomes" id="UP001356427"/>
    </source>
</evidence>
<name>A0AAN8QIR2_9TELE</name>
<organism evidence="1 2">
    <name type="scientific">Coregonus suidteri</name>
    <dbReference type="NCBI Taxonomy" id="861788"/>
    <lineage>
        <taxon>Eukaryota</taxon>
        <taxon>Metazoa</taxon>
        <taxon>Chordata</taxon>
        <taxon>Craniata</taxon>
        <taxon>Vertebrata</taxon>
        <taxon>Euteleostomi</taxon>
        <taxon>Actinopterygii</taxon>
        <taxon>Neopterygii</taxon>
        <taxon>Teleostei</taxon>
        <taxon>Protacanthopterygii</taxon>
        <taxon>Salmoniformes</taxon>
        <taxon>Salmonidae</taxon>
        <taxon>Coregoninae</taxon>
        <taxon>Coregonus</taxon>
    </lineage>
</organism>
<dbReference type="EMBL" id="JAGTTL010000030">
    <property type="protein sequence ID" value="KAK6298578.1"/>
    <property type="molecule type" value="Genomic_DNA"/>
</dbReference>
<sequence length="94" mass="10208">MTLCLDSHGPQLPPGILTGERGPGFLTDSRKCHWKLELKHSIPFLDICCPIGPPRTLQKVLSSTLSLIFPGELYGSHTSEPVSVDLHPSPHTAV</sequence>
<keyword evidence="2" id="KW-1185">Reference proteome</keyword>
<reference evidence="1 2" key="1">
    <citation type="submission" date="2021-04" db="EMBL/GenBank/DDBJ databases">
        <authorList>
            <person name="De Guttry C."/>
            <person name="Zahm M."/>
            <person name="Klopp C."/>
            <person name="Cabau C."/>
            <person name="Louis A."/>
            <person name="Berthelot C."/>
            <person name="Parey E."/>
            <person name="Roest Crollius H."/>
            <person name="Montfort J."/>
            <person name="Robinson-Rechavi M."/>
            <person name="Bucao C."/>
            <person name="Bouchez O."/>
            <person name="Gislard M."/>
            <person name="Lluch J."/>
            <person name="Milhes M."/>
            <person name="Lampietro C."/>
            <person name="Lopez Roques C."/>
            <person name="Donnadieu C."/>
            <person name="Braasch I."/>
            <person name="Desvignes T."/>
            <person name="Postlethwait J."/>
            <person name="Bobe J."/>
            <person name="Wedekind C."/>
            <person name="Guiguen Y."/>
        </authorList>
    </citation>
    <scope>NUCLEOTIDE SEQUENCE [LARGE SCALE GENOMIC DNA]</scope>
    <source>
        <strain evidence="1">Cs_M1</strain>
        <tissue evidence="1">Blood</tissue>
    </source>
</reference>
<accession>A0AAN8QIR2</accession>